<dbReference type="Pfam" id="PF01370">
    <property type="entry name" value="Epimerase"/>
    <property type="match status" value="1"/>
</dbReference>
<dbReference type="InterPro" id="IPR013180">
    <property type="entry name" value="CTNNBL1_N"/>
</dbReference>
<feature type="region of interest" description="Disordered" evidence="11">
    <location>
        <begin position="1190"/>
        <end position="1210"/>
    </location>
</feature>
<evidence type="ECO:0000256" key="7">
    <source>
        <dbReference type="ARBA" id="ARBA00061776"/>
    </source>
</evidence>
<dbReference type="CDD" id="cd05242">
    <property type="entry name" value="SDR_a8"/>
    <property type="match status" value="1"/>
</dbReference>
<feature type="domain" description="Beta-catenin-like protein 1 N-terminal" evidence="12">
    <location>
        <begin position="383"/>
        <end position="488"/>
    </location>
</feature>
<comment type="subcellular location">
    <subcellularLocation>
        <location evidence="1">Nucleus</location>
    </subcellularLocation>
</comment>
<keyword evidence="14" id="KW-1185">Reference proteome</keyword>
<dbReference type="GO" id="GO:0010467">
    <property type="term" value="P:gene expression"/>
    <property type="evidence" value="ECO:0007669"/>
    <property type="project" value="UniProtKB-ARBA"/>
</dbReference>
<evidence type="ECO:0000259" key="12">
    <source>
        <dbReference type="SMART" id="SM01156"/>
    </source>
</evidence>
<organism evidence="13">
    <name type="scientific">Darwinula stevensoni</name>
    <dbReference type="NCBI Taxonomy" id="69355"/>
    <lineage>
        <taxon>Eukaryota</taxon>
        <taxon>Metazoa</taxon>
        <taxon>Ecdysozoa</taxon>
        <taxon>Arthropoda</taxon>
        <taxon>Crustacea</taxon>
        <taxon>Oligostraca</taxon>
        <taxon>Ostracoda</taxon>
        <taxon>Podocopa</taxon>
        <taxon>Podocopida</taxon>
        <taxon>Darwinulocopina</taxon>
        <taxon>Darwinuloidea</taxon>
        <taxon>Darwinulidae</taxon>
        <taxon>Darwinula</taxon>
    </lineage>
</organism>
<dbReference type="EMBL" id="LR899562">
    <property type="protein sequence ID" value="CAD7240600.1"/>
    <property type="molecule type" value="Genomic_DNA"/>
</dbReference>
<dbReference type="InterPro" id="IPR000225">
    <property type="entry name" value="Armadillo"/>
</dbReference>
<dbReference type="Pfam" id="PF08216">
    <property type="entry name" value="CTNNBL"/>
    <property type="match status" value="1"/>
</dbReference>
<evidence type="ECO:0000256" key="2">
    <source>
        <dbReference type="ARBA" id="ARBA00022553"/>
    </source>
</evidence>
<dbReference type="Gene3D" id="1.25.10.10">
    <property type="entry name" value="Leucine-rich Repeat Variant"/>
    <property type="match status" value="1"/>
</dbReference>
<dbReference type="InterPro" id="IPR010099">
    <property type="entry name" value="SDR39U1"/>
</dbReference>
<dbReference type="SMART" id="SM01156">
    <property type="entry name" value="DUF1716"/>
    <property type="match status" value="1"/>
</dbReference>
<evidence type="ECO:0000256" key="6">
    <source>
        <dbReference type="ARBA" id="ARBA00058456"/>
    </source>
</evidence>
<keyword evidence="3" id="KW-0677">Repeat</keyword>
<dbReference type="InterPro" id="IPR013549">
    <property type="entry name" value="DUF1731"/>
</dbReference>
<feature type="compositionally biased region" description="Basic and acidic residues" evidence="11">
    <location>
        <begin position="327"/>
        <end position="345"/>
    </location>
</feature>
<protein>
    <recommendedName>
        <fullName evidence="8">Beta-catenin-like protein 1</fullName>
    </recommendedName>
    <alternativeName>
        <fullName evidence="9">Nuclear-associated protein</fullName>
    </alternativeName>
</protein>
<evidence type="ECO:0000256" key="11">
    <source>
        <dbReference type="SAM" id="MobiDB-lite"/>
    </source>
</evidence>
<dbReference type="AlphaFoldDB" id="A0A7R8X0T1"/>
<reference evidence="13" key="1">
    <citation type="submission" date="2020-11" db="EMBL/GenBank/DDBJ databases">
        <authorList>
            <person name="Tran Van P."/>
        </authorList>
    </citation>
    <scope>NUCLEOTIDE SEQUENCE</scope>
</reference>
<dbReference type="Proteomes" id="UP000677054">
    <property type="component" value="Unassembled WGS sequence"/>
</dbReference>
<feature type="region of interest" description="Disordered" evidence="11">
    <location>
        <begin position="323"/>
        <end position="359"/>
    </location>
</feature>
<dbReference type="Pfam" id="PF08338">
    <property type="entry name" value="DUF1731"/>
    <property type="match status" value="1"/>
</dbReference>
<dbReference type="OrthoDB" id="1898821at2759"/>
<feature type="repeat" description="ARM" evidence="10">
    <location>
        <begin position="467"/>
        <end position="495"/>
    </location>
</feature>
<gene>
    <name evidence="13" type="ORF">DSTB1V02_LOCUS620</name>
</gene>
<keyword evidence="2" id="KW-0597">Phosphoprotein</keyword>
<evidence type="ECO:0000256" key="5">
    <source>
        <dbReference type="ARBA" id="ARBA00023242"/>
    </source>
</evidence>
<evidence type="ECO:0000256" key="1">
    <source>
        <dbReference type="ARBA" id="ARBA00004123"/>
    </source>
</evidence>
<dbReference type="SUPFAM" id="SSF51735">
    <property type="entry name" value="NAD(P)-binding Rossmann-fold domains"/>
    <property type="match status" value="1"/>
</dbReference>
<dbReference type="PANTHER" id="PTHR14978">
    <property type="entry name" value="BETA-CATENIN-LIKE PROTEIN 1 NUCLEAR ASSOCIATED PROTEIN"/>
    <property type="match status" value="1"/>
</dbReference>
<evidence type="ECO:0000256" key="9">
    <source>
        <dbReference type="ARBA" id="ARBA00083862"/>
    </source>
</evidence>
<dbReference type="InterPro" id="IPR036291">
    <property type="entry name" value="NAD(P)-bd_dom_sf"/>
</dbReference>
<sequence length="1210" mass="134391">MHGCGHELAIVSHPQEQGFKETGTRSPLSENDVLSLLESSLGLSPSSACGNSLVSISSPFDVSNILGIIQVHSPDGTLKESLMPEIMYKLEKKPEIDLDTLLDSLQVDLYARTEDFGTVVHLLMRPDIDPDLSSYGSLNASRLSPDMEFLNEMSFLYRFPQERDKFDFVFFANQVAIQRDMLMKRGTPLVAGVNVNTMAAIAEEYGLDSPQFLDAKRLLADTVSVIAETLWDLSQGKSTLVVMTGAKRVHRVRRQAEGQNDSPVSGGGNSAGIFNIMLWLTVGLLLTTIAISVGIANMDPGRDSIIYRMTTLLQSLQHQVSVQRGTAKREPSITAKRPVDAVKGETEDDEVQARGKRSKTGAHNPVVLTKSAASIGLPLPGISEEDKDKIFELLEKESETENLDEALVKKMILTFEKKSLKNQEMRIKYPDQPEKFMETEVDLNDAIQELHVLATVPDLYHVLVQQNVVPSLLNLLSHENTDISTAVVNLLQELTDVDTLNESEEGAAVLIDTLLENQICALLVQNMERLDESLKEEADGVHNSLAIIENITEFRPEVCVDAAEQGVLSWILKRIRMKMPFDANKLYASEILSILLQSHEQNRKTLGEVDGIDILLQQLAFYKRHDPSSSEESEMMENLFDCLCSSLMYIPNRDRFLKGEGLQLMNLMLREKKLSRNGALRVLNHALSNTEGIDNCNKFVEILGLRTVFPLFMKTPHKHGRKGLSPDEHEEHVCSVVASLLKNTQGNLRQRLMNKFTENDYEKVDRLMELHFKYLEKVQKVDAEIEEERRTLSTGDEEVDAAREDEFYLKRLESGLFTLQVVDYIMLEVCASGPAGIKGRVMHILNLRGGSVKSIRNIMRGGGTGFIGSVLVKQLKRHGYDVIVVSRKRGPSQITWALLNACCDGYLYLPHNTDLATNGLPENCKAVVNLAGQNILDPQHRWTTEFKQAVWTSRIQTTESLVKAMVRANAKPEVFVSTSAIGFYPPSETVENTEDSPGGSESDFLTKLCAAWEQAAMLPPEVNIRHVIIRSGIVLGRQGGIIQNLIWPFFLGLGGPVGSGKQYFPWIHIHDIASLFLHAIEKPNLSGILNGVAPQIITNGEFTKSLGQAMWRPAFIPVPEMVINLVFGEERGKIMTQGQKVIPKRTLESGFQYCYPDIKSACMECARSENAFTSCESTVGLAAFETVSEHEIERGGGNDAGRASNGKAAE</sequence>
<keyword evidence="5" id="KW-0539">Nucleus</keyword>
<dbReference type="InterPro" id="IPR039678">
    <property type="entry name" value="CTNNBL1"/>
</dbReference>
<dbReference type="InterPro" id="IPR016024">
    <property type="entry name" value="ARM-type_fold"/>
</dbReference>
<dbReference type="Gene3D" id="3.40.50.720">
    <property type="entry name" value="NAD(P)-binding Rossmann-like Domain"/>
    <property type="match status" value="1"/>
</dbReference>
<dbReference type="InterPro" id="IPR056780">
    <property type="entry name" value="Renin_r_C"/>
</dbReference>
<name>A0A7R8X0T1_9CRUS</name>
<dbReference type="GO" id="GO:0005681">
    <property type="term" value="C:spliceosomal complex"/>
    <property type="evidence" value="ECO:0007669"/>
    <property type="project" value="TreeGrafter"/>
</dbReference>
<dbReference type="FunFam" id="1.25.10.10:FF:001136">
    <property type="entry name" value="Beta-catenin-like protein 1"/>
    <property type="match status" value="1"/>
</dbReference>
<evidence type="ECO:0000313" key="14">
    <source>
        <dbReference type="Proteomes" id="UP000677054"/>
    </source>
</evidence>
<evidence type="ECO:0000313" key="13">
    <source>
        <dbReference type="EMBL" id="CAD7240600.1"/>
    </source>
</evidence>
<keyword evidence="4" id="KW-0175">Coiled coil</keyword>
<evidence type="ECO:0000256" key="10">
    <source>
        <dbReference type="PROSITE-ProRule" id="PRU00259"/>
    </source>
</evidence>
<evidence type="ECO:0000256" key="3">
    <source>
        <dbReference type="ARBA" id="ARBA00022737"/>
    </source>
</evidence>
<dbReference type="PROSITE" id="PS50176">
    <property type="entry name" value="ARM_REPEAT"/>
    <property type="match status" value="1"/>
</dbReference>
<evidence type="ECO:0000256" key="8">
    <source>
        <dbReference type="ARBA" id="ARBA00070106"/>
    </source>
</evidence>
<comment type="subunit">
    <text evidence="7">Component of the PRP19-CDC5L splicing complex composed of a core complex comprising a homotetramer of PRPF19, CDC5L, PLRG1 and BCAS2, and at least three less stably associated proteins CTNNBL1, CWC15 and HSPA8. Interacts directly with CWC15 and CDC5L in the complex. Interacts with AICDA; the interaction is important for the antibody diversification activity of AICDA. Interacts with PRPF31 (via its NLS). Interacts (via its N-terminal NLS) with KPNA1 and KPNA2.</text>
</comment>
<accession>A0A7R8X0T1</accession>
<evidence type="ECO:0000256" key="4">
    <source>
        <dbReference type="ARBA" id="ARBA00023054"/>
    </source>
</evidence>
<dbReference type="PANTHER" id="PTHR14978:SF0">
    <property type="entry name" value="BETA-CATENIN-LIKE PROTEIN 1"/>
    <property type="match status" value="1"/>
</dbReference>
<dbReference type="InterPro" id="IPR001509">
    <property type="entry name" value="Epimerase_deHydtase"/>
</dbReference>
<dbReference type="SUPFAM" id="SSF48371">
    <property type="entry name" value="ARM repeat"/>
    <property type="match status" value="1"/>
</dbReference>
<dbReference type="Pfam" id="PF07850">
    <property type="entry name" value="Renin_r"/>
    <property type="match status" value="1"/>
</dbReference>
<proteinExistence type="predicted"/>
<dbReference type="NCBIfam" id="TIGR01777">
    <property type="entry name" value="yfcH"/>
    <property type="match status" value="1"/>
</dbReference>
<comment type="function">
    <text evidence="6">Component of the PRP19-CDC5L complex that forms an integral part of the spliceosome and is required for activating pre-mRNA splicing. Participates in AID/AICDA-mediated somatic hypermutation (SHM) and class-switch recombination (CSR), 2 processes resulting in the production of high-affinity, mutated isotype-switched antibodies.</text>
</comment>
<dbReference type="EMBL" id="CAJPEV010000045">
    <property type="protein sequence ID" value="CAG0879498.1"/>
    <property type="molecule type" value="Genomic_DNA"/>
</dbReference>
<dbReference type="InterPro" id="IPR011989">
    <property type="entry name" value="ARM-like"/>
</dbReference>